<dbReference type="EMBL" id="UGQW01000002">
    <property type="protein sequence ID" value="STZ68578.1"/>
    <property type="molecule type" value="Genomic_DNA"/>
</dbReference>
<name>A0A378U035_NEIEL</name>
<keyword evidence="1" id="KW-0732">Signal</keyword>
<accession>A0A378U035</accession>
<dbReference type="AlphaFoldDB" id="A0A378U035"/>
<feature type="chain" id="PRO_5016664204" description="Lipoprotein" evidence="1">
    <location>
        <begin position="20"/>
        <end position="166"/>
    </location>
</feature>
<feature type="signal peptide" evidence="1">
    <location>
        <begin position="1"/>
        <end position="19"/>
    </location>
</feature>
<dbReference type="GeneID" id="93353093"/>
<dbReference type="RefSeq" id="WP_074895147.1">
    <property type="nucleotide sequence ID" value="NZ_CP031252.1"/>
</dbReference>
<evidence type="ECO:0000256" key="1">
    <source>
        <dbReference type="SAM" id="SignalP"/>
    </source>
</evidence>
<reference evidence="2 3" key="1">
    <citation type="submission" date="2018-06" db="EMBL/GenBank/DDBJ databases">
        <authorList>
            <consortium name="Pathogen Informatics"/>
            <person name="Doyle S."/>
        </authorList>
    </citation>
    <scope>NUCLEOTIDE SEQUENCE [LARGE SCALE GENOMIC DNA]</scope>
    <source>
        <strain evidence="2 3">NCTC10660</strain>
    </source>
</reference>
<evidence type="ECO:0000313" key="3">
    <source>
        <dbReference type="Proteomes" id="UP000254927"/>
    </source>
</evidence>
<proteinExistence type="predicted"/>
<protein>
    <recommendedName>
        <fullName evidence="4">Lipoprotein</fullName>
    </recommendedName>
</protein>
<dbReference type="PROSITE" id="PS51257">
    <property type="entry name" value="PROKAR_LIPOPROTEIN"/>
    <property type="match status" value="1"/>
</dbReference>
<organism evidence="2 3">
    <name type="scientific">Neisseria elongata</name>
    <dbReference type="NCBI Taxonomy" id="495"/>
    <lineage>
        <taxon>Bacteria</taxon>
        <taxon>Pseudomonadati</taxon>
        <taxon>Pseudomonadota</taxon>
        <taxon>Betaproteobacteria</taxon>
        <taxon>Neisseriales</taxon>
        <taxon>Neisseriaceae</taxon>
        <taxon>Neisseria</taxon>
    </lineage>
</organism>
<gene>
    <name evidence="2" type="ORF">NCTC10660_02105</name>
</gene>
<sequence>MFKPLMFLFLVFQLLPAAAAPVAGGCAVPVRQLDIAGIKLGEPAAALQKRFPQVMPLSEGNRHFLFFPPDSGAAFAPDIADIFLEHGGGKITGISLKYRDDETDWPALLKNLRARFGLPQNGWDEGTFSETAVYSCRDYGIVIFPLPDGNVHGAVLSVHTNPDGRP</sequence>
<dbReference type="Proteomes" id="UP000254927">
    <property type="component" value="Unassembled WGS sequence"/>
</dbReference>
<evidence type="ECO:0000313" key="2">
    <source>
        <dbReference type="EMBL" id="STZ68578.1"/>
    </source>
</evidence>
<evidence type="ECO:0008006" key="4">
    <source>
        <dbReference type="Google" id="ProtNLM"/>
    </source>
</evidence>